<dbReference type="InterPro" id="IPR004506">
    <property type="entry name" value="MnmA-like"/>
</dbReference>
<dbReference type="Gene3D" id="3.40.50.620">
    <property type="entry name" value="HUPs"/>
    <property type="match status" value="1"/>
</dbReference>
<evidence type="ECO:0000259" key="11">
    <source>
        <dbReference type="Pfam" id="PF20259"/>
    </source>
</evidence>
<evidence type="ECO:0000256" key="5">
    <source>
        <dbReference type="ARBA" id="ARBA00022840"/>
    </source>
</evidence>
<feature type="region of interest" description="Interaction with target base in tRNA" evidence="9">
    <location>
        <begin position="87"/>
        <end position="89"/>
    </location>
</feature>
<dbReference type="NCBIfam" id="NF001138">
    <property type="entry name" value="PRK00143.1"/>
    <property type="match status" value="1"/>
</dbReference>
<gene>
    <name evidence="9" type="primary">mnmA</name>
    <name evidence="12" type="ORF">A3D53_02715</name>
</gene>
<accession>A0A1F6MC83</accession>
<evidence type="ECO:0000313" key="13">
    <source>
        <dbReference type="Proteomes" id="UP000176413"/>
    </source>
</evidence>
<keyword evidence="3 9" id="KW-0819">tRNA processing</keyword>
<feature type="site" description="Interaction with tRNA" evidence="9">
    <location>
        <position position="326"/>
    </location>
</feature>
<dbReference type="Gene3D" id="2.30.30.280">
    <property type="entry name" value="Adenine nucleotide alpha hydrolases-like domains"/>
    <property type="match status" value="1"/>
</dbReference>
<evidence type="ECO:0000256" key="1">
    <source>
        <dbReference type="ARBA" id="ARBA00022555"/>
    </source>
</evidence>
<evidence type="ECO:0000256" key="6">
    <source>
        <dbReference type="ARBA" id="ARBA00022884"/>
    </source>
</evidence>
<keyword evidence="4 9" id="KW-0547">Nucleotide-binding</keyword>
<dbReference type="NCBIfam" id="TIGR00420">
    <property type="entry name" value="trmU"/>
    <property type="match status" value="1"/>
</dbReference>
<feature type="region of interest" description="Interaction with tRNA" evidence="9">
    <location>
        <begin position="138"/>
        <end position="140"/>
    </location>
</feature>
<keyword evidence="6 9" id="KW-0694">RNA-binding</keyword>
<feature type="domain" description="tRNA-specific 2-thiouridylase MnmA-like C-terminal" evidence="10">
    <location>
        <begin position="270"/>
        <end position="342"/>
    </location>
</feature>
<keyword evidence="7" id="KW-1015">Disulfide bond</keyword>
<dbReference type="Pfam" id="PF20259">
    <property type="entry name" value="tRNA_Me_trans_M"/>
    <property type="match status" value="1"/>
</dbReference>
<comment type="caution">
    <text evidence="9">Lacks conserved residue(s) required for the propagation of feature annotation.</text>
</comment>
<proteinExistence type="inferred from homology"/>
<feature type="active site" description="Nucleophile" evidence="9">
    <location>
        <position position="92"/>
    </location>
</feature>
<evidence type="ECO:0000259" key="10">
    <source>
        <dbReference type="Pfam" id="PF20258"/>
    </source>
</evidence>
<dbReference type="InterPro" id="IPR046884">
    <property type="entry name" value="MnmA-like_central"/>
</dbReference>
<keyword evidence="5 9" id="KW-0067">ATP-binding</keyword>
<dbReference type="GO" id="GO:0002143">
    <property type="term" value="P:tRNA wobble position uridine thiolation"/>
    <property type="evidence" value="ECO:0007669"/>
    <property type="project" value="TreeGrafter"/>
</dbReference>
<keyword evidence="2 9" id="KW-0808">Transferase</keyword>
<dbReference type="Pfam" id="PF20258">
    <property type="entry name" value="tRNA_Me_trans_C"/>
    <property type="match status" value="1"/>
</dbReference>
<dbReference type="InterPro" id="IPR046885">
    <property type="entry name" value="MnmA-like_C"/>
</dbReference>
<feature type="active site" description="Cysteine persulfide intermediate" evidence="9">
    <location>
        <position position="188"/>
    </location>
</feature>
<dbReference type="HAMAP" id="MF_00144">
    <property type="entry name" value="tRNA_thiouridyl_MnmA"/>
    <property type="match status" value="1"/>
</dbReference>
<keyword evidence="1 9" id="KW-0820">tRNA-binding</keyword>
<evidence type="ECO:0000256" key="7">
    <source>
        <dbReference type="ARBA" id="ARBA00023157"/>
    </source>
</evidence>
<dbReference type="GO" id="GO:0005524">
    <property type="term" value="F:ATP binding"/>
    <property type="evidence" value="ECO:0007669"/>
    <property type="project" value="UniProtKB-KW"/>
</dbReference>
<evidence type="ECO:0000313" key="12">
    <source>
        <dbReference type="EMBL" id="OGH69234.1"/>
    </source>
</evidence>
<sequence length="343" mass="38635">MSGGVDSSVVASILVASKKYDVTAAYMLNYDNKQKGAESCWLPDYRDALRVAAHLGIPLMKLNFTKEYQEQVLDYMYQEYEVGRTPNPDVLCNKFIKFGSWLDKARELGFDYIATGHYAKIKKDRAGWHMMAVKDTNKDQTYFLHQLNQEQLSRTMFPISAYTKPQVRKLAEKFGLPTAEKQESMGICFVGEVPMKEFLEKKIKPKPGTIVSSKGDVLGKHDGLPFYTIGQRSIGIKLGDKPLFVVEKRTETNELVVGDESDPLLFKQVVLVTDVHWISGQAPQFPLQCEVRLRHRQELQKATVVKHNANIILTFHKPQRAVTPGQFAVVYKAGECLGGGVVA</sequence>
<reference evidence="12 13" key="1">
    <citation type="journal article" date="2016" name="Nat. Commun.">
        <title>Thousands of microbial genomes shed light on interconnected biogeochemical processes in an aquifer system.</title>
        <authorList>
            <person name="Anantharaman K."/>
            <person name="Brown C.T."/>
            <person name="Hug L.A."/>
            <person name="Sharon I."/>
            <person name="Castelle C.J."/>
            <person name="Probst A.J."/>
            <person name="Thomas B.C."/>
            <person name="Singh A."/>
            <person name="Wilkins M.J."/>
            <person name="Karaoz U."/>
            <person name="Brodie E.L."/>
            <person name="Williams K.H."/>
            <person name="Hubbard S.S."/>
            <person name="Banfield J.F."/>
        </authorList>
    </citation>
    <scope>NUCLEOTIDE SEQUENCE [LARGE SCALE GENOMIC DNA]</scope>
</reference>
<dbReference type="FunFam" id="2.30.30.280:FF:000001">
    <property type="entry name" value="tRNA-specific 2-thiouridylase MnmA"/>
    <property type="match status" value="1"/>
</dbReference>
<comment type="caution">
    <text evidence="12">The sequence shown here is derived from an EMBL/GenBank/DDBJ whole genome shotgun (WGS) entry which is preliminary data.</text>
</comment>
<protein>
    <recommendedName>
        <fullName evidence="9">tRNA-specific 2-thiouridylase MnmA</fullName>
        <ecNumber evidence="9">2.8.1.13</ecNumber>
    </recommendedName>
</protein>
<dbReference type="GO" id="GO:0005737">
    <property type="term" value="C:cytoplasm"/>
    <property type="evidence" value="ECO:0007669"/>
    <property type="project" value="UniProtKB-SubCell"/>
</dbReference>
<evidence type="ECO:0000256" key="3">
    <source>
        <dbReference type="ARBA" id="ARBA00022694"/>
    </source>
</evidence>
<evidence type="ECO:0000256" key="2">
    <source>
        <dbReference type="ARBA" id="ARBA00022679"/>
    </source>
</evidence>
<dbReference type="GO" id="GO:0000049">
    <property type="term" value="F:tRNA binding"/>
    <property type="evidence" value="ECO:0007669"/>
    <property type="project" value="UniProtKB-KW"/>
</dbReference>
<comment type="function">
    <text evidence="9">Catalyzes the 2-thiolation of uridine at the wobble position (U34) of tRNA, leading to the formation of s(2)U34.</text>
</comment>
<feature type="site" description="Interaction with tRNA" evidence="9">
    <location>
        <position position="117"/>
    </location>
</feature>
<comment type="catalytic activity">
    <reaction evidence="8 9">
        <text>S-sulfanyl-L-cysteinyl-[protein] + uridine(34) in tRNA + AH2 + ATP = 2-thiouridine(34) in tRNA + L-cysteinyl-[protein] + A + AMP + diphosphate + H(+)</text>
        <dbReference type="Rhea" id="RHEA:47032"/>
        <dbReference type="Rhea" id="RHEA-COMP:10131"/>
        <dbReference type="Rhea" id="RHEA-COMP:11726"/>
        <dbReference type="Rhea" id="RHEA-COMP:11727"/>
        <dbReference type="Rhea" id="RHEA-COMP:11728"/>
        <dbReference type="ChEBI" id="CHEBI:13193"/>
        <dbReference type="ChEBI" id="CHEBI:15378"/>
        <dbReference type="ChEBI" id="CHEBI:17499"/>
        <dbReference type="ChEBI" id="CHEBI:29950"/>
        <dbReference type="ChEBI" id="CHEBI:30616"/>
        <dbReference type="ChEBI" id="CHEBI:33019"/>
        <dbReference type="ChEBI" id="CHEBI:61963"/>
        <dbReference type="ChEBI" id="CHEBI:65315"/>
        <dbReference type="ChEBI" id="CHEBI:87170"/>
        <dbReference type="ChEBI" id="CHEBI:456215"/>
        <dbReference type="EC" id="2.8.1.13"/>
    </reaction>
</comment>
<dbReference type="CDD" id="cd01998">
    <property type="entry name" value="MnmA_TRMU-like"/>
    <property type="match status" value="1"/>
</dbReference>
<comment type="similarity">
    <text evidence="9">Belongs to the MnmA/TRMU family.</text>
</comment>
<feature type="binding site" evidence="9">
    <location>
        <position position="116"/>
    </location>
    <ligand>
        <name>ATP</name>
        <dbReference type="ChEBI" id="CHEBI:30616"/>
    </ligand>
</feature>
<evidence type="ECO:0000256" key="8">
    <source>
        <dbReference type="ARBA" id="ARBA00051542"/>
    </source>
</evidence>
<feature type="domain" description="tRNA-specific 2-thiouridylase MnmA-like central" evidence="11">
    <location>
        <begin position="196"/>
        <end position="259"/>
    </location>
</feature>
<dbReference type="EC" id="2.8.1.13" evidence="9"/>
<feature type="binding site" evidence="9">
    <location>
        <position position="27"/>
    </location>
    <ligand>
        <name>ATP</name>
        <dbReference type="ChEBI" id="CHEBI:30616"/>
    </ligand>
</feature>
<evidence type="ECO:0000256" key="9">
    <source>
        <dbReference type="HAMAP-Rule" id="MF_00144"/>
    </source>
</evidence>
<dbReference type="AlphaFoldDB" id="A0A1F6MC83"/>
<organism evidence="12 13">
    <name type="scientific">Candidatus Magasanikbacteria bacterium RIFCSPHIGHO2_02_FULL_45_10</name>
    <dbReference type="NCBI Taxonomy" id="1798679"/>
    <lineage>
        <taxon>Bacteria</taxon>
        <taxon>Candidatus Magasanikiibacteriota</taxon>
    </lineage>
</organism>
<dbReference type="InterPro" id="IPR014729">
    <property type="entry name" value="Rossmann-like_a/b/a_fold"/>
</dbReference>
<dbReference type="PANTHER" id="PTHR11933">
    <property type="entry name" value="TRNA 5-METHYLAMINOMETHYL-2-THIOURIDYLATE -METHYLTRANSFERASE"/>
    <property type="match status" value="1"/>
</dbReference>
<evidence type="ECO:0000256" key="4">
    <source>
        <dbReference type="ARBA" id="ARBA00022741"/>
    </source>
</evidence>
<dbReference type="Pfam" id="PF03054">
    <property type="entry name" value="tRNA_Me_trans"/>
    <property type="match status" value="1"/>
</dbReference>
<dbReference type="GO" id="GO:0103016">
    <property type="term" value="F:tRNA-uridine 2-sulfurtransferase activity"/>
    <property type="evidence" value="ECO:0007669"/>
    <property type="project" value="UniProtKB-EC"/>
</dbReference>
<dbReference type="FunFam" id="3.40.50.620:FF:000115">
    <property type="entry name" value="tRNA-specific 2-thiouridylase MnmA"/>
    <property type="match status" value="1"/>
</dbReference>
<dbReference type="InterPro" id="IPR023382">
    <property type="entry name" value="MnmA-like_central_sf"/>
</dbReference>
<dbReference type="SUPFAM" id="SSF52402">
    <property type="entry name" value="Adenine nucleotide alpha hydrolases-like"/>
    <property type="match status" value="1"/>
</dbReference>
<dbReference type="Gene3D" id="2.40.30.10">
    <property type="entry name" value="Translation factors"/>
    <property type="match status" value="1"/>
</dbReference>
<dbReference type="Proteomes" id="UP000176413">
    <property type="component" value="Unassembled WGS sequence"/>
</dbReference>
<comment type="subcellular location">
    <subcellularLocation>
        <location evidence="9">Cytoplasm</location>
    </subcellularLocation>
</comment>
<dbReference type="EMBL" id="MFQA01000010">
    <property type="protein sequence ID" value="OGH69234.1"/>
    <property type="molecule type" value="Genomic_DNA"/>
</dbReference>
<dbReference type="PANTHER" id="PTHR11933:SF5">
    <property type="entry name" value="MITOCHONDRIAL TRNA-SPECIFIC 2-THIOURIDYLASE 1"/>
    <property type="match status" value="1"/>
</dbReference>
<keyword evidence="9" id="KW-0963">Cytoplasm</keyword>
<name>A0A1F6MC83_9BACT</name>